<dbReference type="InterPro" id="IPR010134">
    <property type="entry name" value="PHA_reg_PhaR"/>
</dbReference>
<proteinExistence type="predicted"/>
<comment type="caution">
    <text evidence="4">The sequence shown here is derived from an EMBL/GenBank/DDBJ whole genome shotgun (WGS) entry which is preliminary data.</text>
</comment>
<keyword evidence="5" id="KW-1185">Reference proteome</keyword>
<evidence type="ECO:0000313" key="5">
    <source>
        <dbReference type="Proteomes" id="UP000233491"/>
    </source>
</evidence>
<feature type="domain" description="PHA accumulation regulator DNA-binding N-terminal" evidence="3">
    <location>
        <begin position="9"/>
        <end position="69"/>
    </location>
</feature>
<evidence type="ECO:0000259" key="3">
    <source>
        <dbReference type="Pfam" id="PF07879"/>
    </source>
</evidence>
<dbReference type="EMBL" id="PJNW01000014">
    <property type="protein sequence ID" value="PKR88092.1"/>
    <property type="molecule type" value="Genomic_DNA"/>
</dbReference>
<protein>
    <submittedName>
        <fullName evidence="4">Polyhydroxyalkanoate synthesis repressor PhaR</fullName>
    </submittedName>
</protein>
<dbReference type="Pfam" id="PF05233">
    <property type="entry name" value="PHB_acc"/>
    <property type="match status" value="1"/>
</dbReference>
<dbReference type="InterPro" id="IPR012909">
    <property type="entry name" value="PHA_DNA-bd_N"/>
</dbReference>
<dbReference type="RefSeq" id="WP_101290493.1">
    <property type="nucleotide sequence ID" value="NZ_FOUQ01000002.1"/>
</dbReference>
<dbReference type="Proteomes" id="UP000233491">
    <property type="component" value="Unassembled WGS sequence"/>
</dbReference>
<dbReference type="OrthoDB" id="9795345at2"/>
<reference evidence="4 5" key="1">
    <citation type="submission" date="2017-12" db="EMBL/GenBank/DDBJ databases">
        <title>Anaerobic carbon monoxide metabolism by Pleomorphomonas carboxyditropha sp. nov., a new mesophilic hydrogenogenic carboxidotroph.</title>
        <authorList>
            <person name="Esquivel-Elizondo S."/>
            <person name="Krajmalnik-Brown R."/>
        </authorList>
    </citation>
    <scope>NUCLEOTIDE SEQUENCE [LARGE SCALE GENOMIC DNA]</scope>
    <source>
        <strain evidence="4 5">R5-392</strain>
    </source>
</reference>
<feature type="region of interest" description="Disordered" evidence="1">
    <location>
        <begin position="145"/>
        <end position="167"/>
    </location>
</feature>
<name>A0A1I4RRS1_9HYPH</name>
<dbReference type="NCBIfam" id="TIGR01848">
    <property type="entry name" value="PHA_reg_PhaR"/>
    <property type="match status" value="1"/>
</dbReference>
<organism evidence="4 5">
    <name type="scientific">Pleomorphomonas diazotrophica</name>
    <dbReference type="NCBI Taxonomy" id="1166257"/>
    <lineage>
        <taxon>Bacteria</taxon>
        <taxon>Pseudomonadati</taxon>
        <taxon>Pseudomonadota</taxon>
        <taxon>Alphaproteobacteria</taxon>
        <taxon>Hyphomicrobiales</taxon>
        <taxon>Pleomorphomonadaceae</taxon>
        <taxon>Pleomorphomonas</taxon>
    </lineage>
</organism>
<dbReference type="AlphaFoldDB" id="A0A1I4RRS1"/>
<gene>
    <name evidence="4" type="primary">phaR</name>
    <name evidence="4" type="ORF">CXZ10_16700</name>
</gene>
<evidence type="ECO:0000313" key="4">
    <source>
        <dbReference type="EMBL" id="PKR88092.1"/>
    </source>
</evidence>
<dbReference type="GO" id="GO:0006355">
    <property type="term" value="P:regulation of DNA-templated transcription"/>
    <property type="evidence" value="ECO:0007669"/>
    <property type="project" value="InterPro"/>
</dbReference>
<dbReference type="Pfam" id="PF07879">
    <property type="entry name" value="PHB_acc_N"/>
    <property type="match status" value="1"/>
</dbReference>
<evidence type="ECO:0000256" key="1">
    <source>
        <dbReference type="SAM" id="MobiDB-lite"/>
    </source>
</evidence>
<feature type="domain" description="PHB accumulation regulatory" evidence="2">
    <location>
        <begin position="73"/>
        <end position="112"/>
    </location>
</feature>
<dbReference type="InterPro" id="IPR007897">
    <property type="entry name" value="PHB_accumulat"/>
</dbReference>
<accession>A0A1I4RRS1</accession>
<sequence>MSRTRQGTVIRKYANRRLYDTGTSSYVTLQDLAAMVRANTDFVVIDARSDQEITHEVLTQIILEEETRGPHLLPVNFLRQLIRFYGDELQAMVPAFLEYSIGQFAREQGKMRGIAGEALGAPALSEKLGEQVRLNAESFERAVRAALPGEAPEEEASPAESRAADIDALRDELEAMRRRLDRLAPETK</sequence>
<evidence type="ECO:0000259" key="2">
    <source>
        <dbReference type="Pfam" id="PF05233"/>
    </source>
</evidence>